<gene>
    <name evidence="1" type="ORF">N656DRAFT_776815</name>
</gene>
<evidence type="ECO:0000313" key="2">
    <source>
        <dbReference type="Proteomes" id="UP001302812"/>
    </source>
</evidence>
<evidence type="ECO:0000313" key="1">
    <source>
        <dbReference type="EMBL" id="KAK4114640.1"/>
    </source>
</evidence>
<dbReference type="RefSeq" id="XP_064672210.1">
    <property type="nucleotide sequence ID" value="XM_064814713.1"/>
</dbReference>
<sequence>METWCKPTQLCGTQFWKGNAVNPGLQKRVRLRIPSTQQRKGIICDKVKVEAESKAFENQNLTHERRPSESLYI</sequence>
<reference evidence="1" key="2">
    <citation type="submission" date="2023-05" db="EMBL/GenBank/DDBJ databases">
        <authorList>
            <consortium name="Lawrence Berkeley National Laboratory"/>
            <person name="Steindorff A."/>
            <person name="Hensen N."/>
            <person name="Bonometti L."/>
            <person name="Westerberg I."/>
            <person name="Brannstrom I.O."/>
            <person name="Guillou S."/>
            <person name="Cros-Aarteil S."/>
            <person name="Calhoun S."/>
            <person name="Haridas S."/>
            <person name="Kuo A."/>
            <person name="Mondo S."/>
            <person name="Pangilinan J."/>
            <person name="Riley R."/>
            <person name="Labutti K."/>
            <person name="Andreopoulos B."/>
            <person name="Lipzen A."/>
            <person name="Chen C."/>
            <person name="Yanf M."/>
            <person name="Daum C."/>
            <person name="Ng V."/>
            <person name="Clum A."/>
            <person name="Ohm R."/>
            <person name="Martin F."/>
            <person name="Silar P."/>
            <person name="Natvig D."/>
            <person name="Lalanne C."/>
            <person name="Gautier V."/>
            <person name="Ament-Velasquez S.L."/>
            <person name="Kruys A."/>
            <person name="Hutchinson M.I."/>
            <person name="Powell A.J."/>
            <person name="Barry K."/>
            <person name="Miller A.N."/>
            <person name="Grigoriev I.V."/>
            <person name="Debuchy R."/>
            <person name="Gladieux P."/>
            <person name="Thoren M.H."/>
            <person name="Johannesson H."/>
        </authorList>
    </citation>
    <scope>NUCLEOTIDE SEQUENCE</scope>
    <source>
        <strain evidence="1">CBS 508.74</strain>
    </source>
</reference>
<reference evidence="1" key="1">
    <citation type="journal article" date="2023" name="Mol. Phylogenet. Evol.">
        <title>Genome-scale phylogeny and comparative genomics of the fungal order Sordariales.</title>
        <authorList>
            <person name="Hensen N."/>
            <person name="Bonometti L."/>
            <person name="Westerberg I."/>
            <person name="Brannstrom I.O."/>
            <person name="Guillou S."/>
            <person name="Cros-Aarteil S."/>
            <person name="Calhoun S."/>
            <person name="Haridas S."/>
            <person name="Kuo A."/>
            <person name="Mondo S."/>
            <person name="Pangilinan J."/>
            <person name="Riley R."/>
            <person name="LaButti K."/>
            <person name="Andreopoulos B."/>
            <person name="Lipzen A."/>
            <person name="Chen C."/>
            <person name="Yan M."/>
            <person name="Daum C."/>
            <person name="Ng V."/>
            <person name="Clum A."/>
            <person name="Steindorff A."/>
            <person name="Ohm R.A."/>
            <person name="Martin F."/>
            <person name="Silar P."/>
            <person name="Natvig D.O."/>
            <person name="Lalanne C."/>
            <person name="Gautier V."/>
            <person name="Ament-Velasquez S.L."/>
            <person name="Kruys A."/>
            <person name="Hutchinson M.I."/>
            <person name="Powell A.J."/>
            <person name="Barry K."/>
            <person name="Miller A.N."/>
            <person name="Grigoriev I.V."/>
            <person name="Debuchy R."/>
            <person name="Gladieux P."/>
            <person name="Hiltunen Thoren M."/>
            <person name="Johannesson H."/>
        </authorList>
    </citation>
    <scope>NUCLEOTIDE SEQUENCE</scope>
    <source>
        <strain evidence="1">CBS 508.74</strain>
    </source>
</reference>
<keyword evidence="2" id="KW-1185">Reference proteome</keyword>
<dbReference type="AlphaFoldDB" id="A0AAN6TIR4"/>
<name>A0AAN6TIR4_9PEZI</name>
<dbReference type="EMBL" id="MU853336">
    <property type="protein sequence ID" value="KAK4114640.1"/>
    <property type="molecule type" value="Genomic_DNA"/>
</dbReference>
<dbReference type="GeneID" id="89938838"/>
<organism evidence="1 2">
    <name type="scientific">Canariomyces notabilis</name>
    <dbReference type="NCBI Taxonomy" id="2074819"/>
    <lineage>
        <taxon>Eukaryota</taxon>
        <taxon>Fungi</taxon>
        <taxon>Dikarya</taxon>
        <taxon>Ascomycota</taxon>
        <taxon>Pezizomycotina</taxon>
        <taxon>Sordariomycetes</taxon>
        <taxon>Sordariomycetidae</taxon>
        <taxon>Sordariales</taxon>
        <taxon>Chaetomiaceae</taxon>
        <taxon>Canariomyces</taxon>
    </lineage>
</organism>
<accession>A0AAN6TIR4</accession>
<protein>
    <submittedName>
        <fullName evidence="1">Uncharacterized protein</fullName>
    </submittedName>
</protein>
<proteinExistence type="predicted"/>
<comment type="caution">
    <text evidence="1">The sequence shown here is derived from an EMBL/GenBank/DDBJ whole genome shotgun (WGS) entry which is preliminary data.</text>
</comment>
<dbReference type="Proteomes" id="UP001302812">
    <property type="component" value="Unassembled WGS sequence"/>
</dbReference>